<protein>
    <submittedName>
        <fullName evidence="2">Uncharacterized protein</fullName>
    </submittedName>
</protein>
<feature type="transmembrane region" description="Helical" evidence="1">
    <location>
        <begin position="296"/>
        <end position="329"/>
    </location>
</feature>
<dbReference type="RefSeq" id="WP_264988297.1">
    <property type="nucleotide sequence ID" value="NZ_BRZA01000002.1"/>
</dbReference>
<evidence type="ECO:0000313" key="2">
    <source>
        <dbReference type="EMBL" id="GLC88533.1"/>
    </source>
</evidence>
<feature type="transmembrane region" description="Helical" evidence="1">
    <location>
        <begin position="127"/>
        <end position="149"/>
    </location>
</feature>
<gene>
    <name evidence="2" type="ORF">LYSBPC_16600</name>
</gene>
<evidence type="ECO:0000256" key="1">
    <source>
        <dbReference type="SAM" id="Phobius"/>
    </source>
</evidence>
<proteinExistence type="predicted"/>
<dbReference type="Proteomes" id="UP001065593">
    <property type="component" value="Unassembled WGS sequence"/>
</dbReference>
<feature type="transmembrane region" description="Helical" evidence="1">
    <location>
        <begin position="83"/>
        <end position="106"/>
    </location>
</feature>
<evidence type="ECO:0000313" key="3">
    <source>
        <dbReference type="Proteomes" id="UP001065593"/>
    </source>
</evidence>
<reference evidence="2" key="1">
    <citation type="submission" date="2022-08" db="EMBL/GenBank/DDBJ databases">
        <title>Draft genome sequence of Lysinibacillus sp. strain KH24.</title>
        <authorList>
            <person name="Kanbe H."/>
            <person name="Itoh H."/>
        </authorList>
    </citation>
    <scope>NUCLEOTIDE SEQUENCE</scope>
    <source>
        <strain evidence="2">KH24</strain>
    </source>
</reference>
<feature type="transmembrane region" description="Helical" evidence="1">
    <location>
        <begin position="155"/>
        <end position="179"/>
    </location>
</feature>
<keyword evidence="3" id="KW-1185">Reference proteome</keyword>
<feature type="transmembrane region" description="Helical" evidence="1">
    <location>
        <begin position="40"/>
        <end position="63"/>
    </location>
</feature>
<keyword evidence="1" id="KW-0472">Membrane</keyword>
<feature type="transmembrane region" description="Helical" evidence="1">
    <location>
        <begin position="199"/>
        <end position="216"/>
    </location>
</feature>
<accession>A0ABQ5NK97</accession>
<dbReference type="EMBL" id="BRZA01000002">
    <property type="protein sequence ID" value="GLC88533.1"/>
    <property type="molecule type" value="Genomic_DNA"/>
</dbReference>
<keyword evidence="1" id="KW-0812">Transmembrane</keyword>
<feature type="transmembrane region" description="Helical" evidence="1">
    <location>
        <begin position="222"/>
        <end position="242"/>
    </location>
</feature>
<organism evidence="2 3">
    <name type="scientific">Lysinibacillus piscis</name>
    <dbReference type="NCBI Taxonomy" id="2518931"/>
    <lineage>
        <taxon>Bacteria</taxon>
        <taxon>Bacillati</taxon>
        <taxon>Bacillota</taxon>
        <taxon>Bacilli</taxon>
        <taxon>Bacillales</taxon>
        <taxon>Bacillaceae</taxon>
        <taxon>Lysinibacillus</taxon>
    </lineage>
</organism>
<comment type="caution">
    <text evidence="2">The sequence shown here is derived from an EMBL/GenBank/DDBJ whole genome shotgun (WGS) entry which is preliminary data.</text>
</comment>
<keyword evidence="1" id="KW-1133">Transmembrane helix</keyword>
<sequence>MKQFKQELNSVHLSEEQRQRIMKKVQQGHVTAPSHWPYRIVLSSFVALAIFFILLSMELPQLTTANHAFSYLETTHDKHFRKLLLLASISLLLVLTASIMAIRLLYVTERWQTKPVVRKAKQILRAYRQMWAWHMLTPIIWGILLIIWWNTIDRASYPIFNTLLLLPVYVWLSTSYLLLIHLRIANATWKDALRWHSYVTLYITIVFLLFVPSLFIADTQAWFWHVLYILTILHITFLLFAYSNRKTKQPSCPHCQHVLTAKEGRKIYFATLNKQCPHCQQPVYITQKSRQSTSIVWLFPLQSLFLANFFHVSWILVVLAFISSAYYFYFYVLTLQVELSAEKEDDTIKPLW</sequence>
<name>A0ABQ5NK97_9BACI</name>